<evidence type="ECO:0000313" key="1">
    <source>
        <dbReference type="EMBL" id="KAJ9117068.1"/>
    </source>
</evidence>
<keyword evidence="2" id="KW-1185">Reference proteome</keyword>
<accession>A0ACC2WZ75</accession>
<reference evidence="1" key="1">
    <citation type="submission" date="2023-04" db="EMBL/GenBank/DDBJ databases">
        <title>Draft Genome sequencing of Naganishia species isolated from polar environments using Oxford Nanopore Technology.</title>
        <authorList>
            <person name="Leo P."/>
            <person name="Venkateswaran K."/>
        </authorList>
    </citation>
    <scope>NUCLEOTIDE SEQUENCE</scope>
    <source>
        <strain evidence="1">DBVPG 5303</strain>
    </source>
</reference>
<sequence length="547" mass="61207">MIPGTPNDRFVAIAESLKPTLNTTKSSPIGLIKCVADEKAILGWTAEDAGKSEEVKSLRDGDEIIFDFGTHRAGFFEFDIDAVLTGVEPADAPVRLKIIFGEVLNDVAESFDDYKAWISKSWLPDEIINIDYLPALKYRMRRRHAFRYIKIQVISTSLRFGVKFSNPTAYAVSSAPVEDPAPLSFTNAGDWLSEDEKTKLRKIDEVSLRTLRNCMHTVYEDGPRRDMRLWIGDLRLQALCSYATFKDYSLAKRCMYLFAGLPFNDEGLLCACVYEKPVPKFGGNSIVDYAMLFAVTLLDYVKASGDIECGKELFPIAAKQFSFFAKNFTQDLRYTIPERNMSDGGEGWHFVDCESVLRDTLFSIRLTLNLVGQLTLDKESSEHAIMIYCLKATQELAELLNLDAPAFILPDSTSSVPVTTIIEKLTNAHRQHYFDANRGVFVSGQDKQVSWAANAWAVLAGVPESKEAAAKAMQVTYEMEGAIMGMTPYLHHYLCEALVAVGLDKLAVKHIIDYWGSMVDAGAETFWEGWDPKQPRSSPYGDLHSNS</sequence>
<protein>
    <submittedName>
        <fullName evidence="1">Uncharacterized protein</fullName>
    </submittedName>
</protein>
<gene>
    <name evidence="1" type="ORF">QFC24_006527</name>
</gene>
<comment type="caution">
    <text evidence="1">The sequence shown here is derived from an EMBL/GenBank/DDBJ whole genome shotgun (WGS) entry which is preliminary data.</text>
</comment>
<name>A0ACC2WZ75_9TREE</name>
<proteinExistence type="predicted"/>
<evidence type="ECO:0000313" key="2">
    <source>
        <dbReference type="Proteomes" id="UP001234202"/>
    </source>
</evidence>
<dbReference type="Proteomes" id="UP001234202">
    <property type="component" value="Unassembled WGS sequence"/>
</dbReference>
<organism evidence="1 2">
    <name type="scientific">Naganishia onofrii</name>
    <dbReference type="NCBI Taxonomy" id="1851511"/>
    <lineage>
        <taxon>Eukaryota</taxon>
        <taxon>Fungi</taxon>
        <taxon>Dikarya</taxon>
        <taxon>Basidiomycota</taxon>
        <taxon>Agaricomycotina</taxon>
        <taxon>Tremellomycetes</taxon>
        <taxon>Filobasidiales</taxon>
        <taxon>Filobasidiaceae</taxon>
        <taxon>Naganishia</taxon>
    </lineage>
</organism>
<dbReference type="EMBL" id="JASBWV010000033">
    <property type="protein sequence ID" value="KAJ9117068.1"/>
    <property type="molecule type" value="Genomic_DNA"/>
</dbReference>